<gene>
    <name evidence="8" type="primary">PDS5B</name>
</gene>
<feature type="compositionally biased region" description="Basic and acidic residues" evidence="7">
    <location>
        <begin position="1159"/>
        <end position="1177"/>
    </location>
</feature>
<name>K7FFM6_PELSI</name>
<dbReference type="GO" id="GO:0006281">
    <property type="term" value="P:DNA repair"/>
    <property type="evidence" value="ECO:0007669"/>
    <property type="project" value="TreeGrafter"/>
</dbReference>
<dbReference type="EMBL" id="AGCU01159645">
    <property type="status" value="NOT_ANNOTATED_CDS"/>
    <property type="molecule type" value="Genomic_DNA"/>
</dbReference>
<keyword evidence="2" id="KW-0132">Cell division</keyword>
<keyword evidence="5" id="KW-0539">Nucleus</keyword>
<dbReference type="GO" id="GO:0051301">
    <property type="term" value="P:cell division"/>
    <property type="evidence" value="ECO:0007669"/>
    <property type="project" value="UniProtKB-KW"/>
</dbReference>
<dbReference type="Gene3D" id="1.25.10.10">
    <property type="entry name" value="Leucine-rich Repeat Variant"/>
    <property type="match status" value="2"/>
</dbReference>
<feature type="compositionally biased region" description="Basic and acidic residues" evidence="7">
    <location>
        <begin position="1188"/>
        <end position="1206"/>
    </location>
</feature>
<dbReference type="EMBL" id="AGCU01159647">
    <property type="status" value="NOT_ANNOTATED_CDS"/>
    <property type="molecule type" value="Genomic_DNA"/>
</dbReference>
<evidence type="ECO:0000313" key="8">
    <source>
        <dbReference type="Ensembl" id="ENSPSIP00000006836.1"/>
    </source>
</evidence>
<accession>K7FFM6</accession>
<protein>
    <submittedName>
        <fullName evidence="8">PDS5 cohesin associated factor B</fullName>
    </submittedName>
</protein>
<dbReference type="FunFam" id="1.25.10.10:FF:001146">
    <property type="entry name" value="PDS5 cohesin associated factor B"/>
    <property type="match status" value="1"/>
</dbReference>
<evidence type="ECO:0000256" key="3">
    <source>
        <dbReference type="ARBA" id="ARBA00022737"/>
    </source>
</evidence>
<dbReference type="eggNOG" id="KOG1525">
    <property type="taxonomic scope" value="Eukaryota"/>
</dbReference>
<dbReference type="Proteomes" id="UP000007267">
    <property type="component" value="Unassembled WGS sequence"/>
</dbReference>
<evidence type="ECO:0000256" key="5">
    <source>
        <dbReference type="ARBA" id="ARBA00023242"/>
    </source>
</evidence>
<dbReference type="Pfam" id="PF20168">
    <property type="entry name" value="PDS5"/>
    <property type="match status" value="1"/>
</dbReference>
<dbReference type="EMBL" id="AGCU01159648">
    <property type="status" value="NOT_ANNOTATED_CDS"/>
    <property type="molecule type" value="Genomic_DNA"/>
</dbReference>
<reference evidence="9" key="1">
    <citation type="submission" date="2011-10" db="EMBL/GenBank/DDBJ databases">
        <authorList>
            <consortium name="Soft-shell Turtle Genome Consortium"/>
        </authorList>
    </citation>
    <scope>NUCLEOTIDE SEQUENCE [LARGE SCALE GENOMIC DNA]</scope>
    <source>
        <strain evidence="9">Daiwa-1</strain>
    </source>
</reference>
<feature type="compositionally biased region" description="Basic residues" evidence="7">
    <location>
        <begin position="1308"/>
        <end position="1319"/>
    </location>
</feature>
<dbReference type="FunFam" id="1.25.10.10:FF:000064">
    <property type="entry name" value="Sister chromatid cohesion protein PDS5 homolog A"/>
    <property type="match status" value="1"/>
</dbReference>
<reference evidence="8" key="3">
    <citation type="submission" date="2025-08" db="UniProtKB">
        <authorList>
            <consortium name="Ensembl"/>
        </authorList>
    </citation>
    <scope>IDENTIFICATION</scope>
</reference>
<feature type="compositionally biased region" description="Acidic residues" evidence="7">
    <location>
        <begin position="1387"/>
        <end position="1398"/>
    </location>
</feature>
<evidence type="ECO:0000256" key="2">
    <source>
        <dbReference type="ARBA" id="ARBA00022618"/>
    </source>
</evidence>
<comment type="subcellular location">
    <subcellularLocation>
        <location evidence="1">Nucleus</location>
    </subcellularLocation>
</comment>
<dbReference type="EMBL" id="AGCU01159643">
    <property type="status" value="NOT_ANNOTATED_CDS"/>
    <property type="molecule type" value="Genomic_DNA"/>
</dbReference>
<sequence length="1413" mass="161147">MAHSKTRANDGKITYPPGVKEISDKISKEEMVRRLKMVVKTFMDMDQDSEEEKELYLNLALHLASDFFLKHPDKDVRLLVACCLADIFRIYAPEAPYTSPDKLKDIFMFITRQLKGLEDTKSPQFNRYFYLLENIAWVKSYNICFELEDSNEIFTQLYRTLFSVINNGHNQKVHMHMVDLMSSIICEGDTVSQELLDTVLVNLVPAHKNLNKQAYDLAKALLKRTAQAIEPYITNFFNQLEFKLKSNDNEERLQVVKLLAKMFGAKDSELASQNKPLWQCYLGRFNDIHVPIRLECVKFASHCLMNHPDLAKDLTEYLKVRSHDPEEAIRHDVIVSIVTAAKKDLLLVNDHLLNFVRERTLDKRWRVRKEAMMGLAQIYKKYSLQSEAGKEAAKQISWIKDKLLHIYYQNSIDDRLLVERIFAQYMVPHNLETNERMKCLYYLYATLDLNAVKALNEMWKCQNLLRHQVKDLVDLIKQPKTDASSKAIFSKVMVITRNLPDPGKAQDFMKKFTQVLEDDEKIRNQLEMLVSPTCSCKQAEGCVREITKKLGNPKQPTNPFLEMIKFLLERIAPVHIDTESISALIKQVNKSIDGTADDEDEGVPTDQAIRAGLELLKVLSFTHPISFHSAETFESLLACLKMDDEKVAEAALQIFKNTGSKIEEDFPHIRSALLPVLHHKAKKGPPRQAKYAIHCIHAIFSSKETQFAQIFEPLHKSLDPSNLEHLITPLVSIGHIAMLAPDQFAAPLKSLVATFIVKDLLMNDRLPGKKTTKLWVPDEEVCPETLVKMQAIKMMVRWLLGMKNNHSKSGTSTLRLLTTILHSDGDLTEQGKISKPDMSRLRLAAASAVVKLAQEPCYHEIITLEQYQLCALAVNDECYQVRQIFAQKLHKGLSRLRLPLEYMAICALCAKDPVKERRAHARQCLVKNINVRREYLKQHAAVSEKLLSLLPEYVVPYTIHLLAHDPDYVKVQDIEQLKDIKECLWFILEILMAKNENNSHAFIRKMVENIKQTKDAQGPDDPKMNEKLYTVCDVAMNIIMSKSTTYSLESPKDPVLPARYFTQPDKNFSNTKNYLPPEMKSFFTPGKPKAANVLGAVNKPLSAAGKQSQSKSSRMETVSNASSSSNPSSPGRIKGRLDSTEMDHSENEDFTMASPLPGKKTDKRDDSDLVRSEVEKPRGRKKATITDSEEKLGIDDLNKLGQEQKIRGSQRGRKRAAVVSESDEPQWSEEKRLKEDILESEDEQNSPPKRGRRGRPPKAPTGGTPKEEPAVKTSKRGRKKAMPVASVLEEEEEEEEEGQSENVEQKPKGRQYRTPRRTQQRVEPSETSAVESTPSTPQKRRGRPPKTPPSQQKKVRAGRTKQAASKENESSEEMDLFQSSSPVSDDIPQEEIMEEEEVSTISVRRRTSKRERR</sequence>
<dbReference type="EMBL" id="AGCU01159642">
    <property type="status" value="NOT_ANNOTATED_CDS"/>
    <property type="molecule type" value="Genomic_DNA"/>
</dbReference>
<feature type="compositionally biased region" description="Basic residues" evidence="7">
    <location>
        <begin position="1403"/>
        <end position="1413"/>
    </location>
</feature>
<proteinExistence type="predicted"/>
<evidence type="ECO:0000256" key="6">
    <source>
        <dbReference type="ARBA" id="ARBA00023306"/>
    </source>
</evidence>
<evidence type="ECO:0000313" key="9">
    <source>
        <dbReference type="Proteomes" id="UP000007267"/>
    </source>
</evidence>
<dbReference type="GO" id="GO:0003677">
    <property type="term" value="F:DNA binding"/>
    <property type="evidence" value="ECO:0007669"/>
    <property type="project" value="Ensembl"/>
</dbReference>
<feature type="region of interest" description="Disordered" evidence="7">
    <location>
        <begin position="1101"/>
        <end position="1413"/>
    </location>
</feature>
<dbReference type="InterPro" id="IPR016024">
    <property type="entry name" value="ARM-type_fold"/>
</dbReference>
<keyword evidence="6" id="KW-0131">Cell cycle</keyword>
<keyword evidence="3" id="KW-0677">Repeat</keyword>
<keyword evidence="9" id="KW-1185">Reference proteome</keyword>
<dbReference type="EMBL" id="AGCU01159641">
    <property type="status" value="NOT_ANNOTATED_CDS"/>
    <property type="molecule type" value="Genomic_DNA"/>
</dbReference>
<dbReference type="OMA" id="YPPAYNM"/>
<reference evidence="9" key="2">
    <citation type="journal article" date="2013" name="Nat. Genet.">
        <title>The draft genomes of soft-shell turtle and green sea turtle yield insights into the development and evolution of the turtle-specific body plan.</title>
        <authorList>
            <person name="Wang Z."/>
            <person name="Pascual-Anaya J."/>
            <person name="Zadissa A."/>
            <person name="Li W."/>
            <person name="Niimura Y."/>
            <person name="Huang Z."/>
            <person name="Li C."/>
            <person name="White S."/>
            <person name="Xiong Z."/>
            <person name="Fang D."/>
            <person name="Wang B."/>
            <person name="Ming Y."/>
            <person name="Chen Y."/>
            <person name="Zheng Y."/>
            <person name="Kuraku S."/>
            <person name="Pignatelli M."/>
            <person name="Herrero J."/>
            <person name="Beal K."/>
            <person name="Nozawa M."/>
            <person name="Li Q."/>
            <person name="Wang J."/>
            <person name="Zhang H."/>
            <person name="Yu L."/>
            <person name="Shigenobu S."/>
            <person name="Wang J."/>
            <person name="Liu J."/>
            <person name="Flicek P."/>
            <person name="Searle S."/>
            <person name="Wang J."/>
            <person name="Kuratani S."/>
            <person name="Yin Y."/>
            <person name="Aken B."/>
            <person name="Zhang G."/>
            <person name="Irie N."/>
        </authorList>
    </citation>
    <scope>NUCLEOTIDE SEQUENCE [LARGE SCALE GENOMIC DNA]</scope>
    <source>
        <strain evidence="9">Daiwa-1</strain>
    </source>
</reference>
<dbReference type="GO" id="GO:0008285">
    <property type="term" value="P:negative regulation of cell population proliferation"/>
    <property type="evidence" value="ECO:0007669"/>
    <property type="project" value="Ensembl"/>
</dbReference>
<keyword evidence="4" id="KW-0498">Mitosis</keyword>
<dbReference type="EMBL" id="AGCU01159640">
    <property type="status" value="NOT_ANNOTATED_CDS"/>
    <property type="molecule type" value="Genomic_DNA"/>
</dbReference>
<feature type="compositionally biased region" description="Basic and acidic residues" evidence="7">
    <location>
        <begin position="1228"/>
        <end position="1237"/>
    </location>
</feature>
<dbReference type="InterPro" id="IPR011989">
    <property type="entry name" value="ARM-like"/>
</dbReference>
<dbReference type="EMBL" id="AGCU01159646">
    <property type="status" value="NOT_ANNOTATED_CDS"/>
    <property type="molecule type" value="Genomic_DNA"/>
</dbReference>
<dbReference type="EMBL" id="AGCU01159644">
    <property type="status" value="NOT_ANNOTATED_CDS"/>
    <property type="molecule type" value="Genomic_DNA"/>
</dbReference>
<dbReference type="GO" id="GO:0007064">
    <property type="term" value="P:mitotic sister chromatid cohesion"/>
    <property type="evidence" value="ECO:0007669"/>
    <property type="project" value="Ensembl"/>
</dbReference>
<dbReference type="EMBL" id="AGCU01159649">
    <property type="status" value="NOT_ANNOTATED_CDS"/>
    <property type="molecule type" value="Genomic_DNA"/>
</dbReference>
<dbReference type="PANTHER" id="PTHR12663:SF1">
    <property type="entry name" value="SISTER CHROMATID COHESION PROTEIN PDS5 HOMOLOG B"/>
    <property type="match status" value="1"/>
</dbReference>
<dbReference type="PANTHER" id="PTHR12663">
    <property type="entry name" value="ANDROGEN INDUCED INHIBITOR OF PROLIFERATION AS3 / PDS5-RELATED"/>
    <property type="match status" value="1"/>
</dbReference>
<organism evidence="8 9">
    <name type="scientific">Pelodiscus sinensis</name>
    <name type="common">Chinese softshell turtle</name>
    <name type="synonym">Trionyx sinensis</name>
    <dbReference type="NCBI Taxonomy" id="13735"/>
    <lineage>
        <taxon>Eukaryota</taxon>
        <taxon>Metazoa</taxon>
        <taxon>Chordata</taxon>
        <taxon>Craniata</taxon>
        <taxon>Vertebrata</taxon>
        <taxon>Euteleostomi</taxon>
        <taxon>Archelosauria</taxon>
        <taxon>Testudinata</taxon>
        <taxon>Testudines</taxon>
        <taxon>Cryptodira</taxon>
        <taxon>Trionychia</taxon>
        <taxon>Trionychidae</taxon>
        <taxon>Pelodiscus</taxon>
    </lineage>
</organism>
<dbReference type="InterPro" id="IPR039776">
    <property type="entry name" value="Pds5"/>
</dbReference>
<dbReference type="GeneTree" id="ENSGT00940000157257"/>
<dbReference type="HOGENOM" id="CLU_004041_0_0_1"/>
<evidence type="ECO:0000256" key="7">
    <source>
        <dbReference type="SAM" id="MobiDB-lite"/>
    </source>
</evidence>
<dbReference type="SUPFAM" id="SSF48371">
    <property type="entry name" value="ARM repeat"/>
    <property type="match status" value="1"/>
</dbReference>
<feature type="compositionally biased region" description="Acidic residues" evidence="7">
    <location>
        <begin position="1288"/>
        <end position="1299"/>
    </location>
</feature>
<feature type="compositionally biased region" description="Basic and acidic residues" evidence="7">
    <location>
        <begin position="1135"/>
        <end position="1147"/>
    </location>
</feature>
<dbReference type="Ensembl" id="ENSPSIT00000006874.1">
    <property type="protein sequence ID" value="ENSPSIP00000006836.1"/>
    <property type="gene ID" value="ENSPSIG00000006312.1"/>
</dbReference>
<dbReference type="GO" id="GO:0005654">
    <property type="term" value="C:nucleoplasm"/>
    <property type="evidence" value="ECO:0007669"/>
    <property type="project" value="Ensembl"/>
</dbReference>
<feature type="compositionally biased region" description="Low complexity" evidence="7">
    <location>
        <begin position="1119"/>
        <end position="1130"/>
    </location>
</feature>
<feature type="compositionally biased region" description="Low complexity" evidence="7">
    <location>
        <begin position="1102"/>
        <end position="1112"/>
    </location>
</feature>
<evidence type="ECO:0000256" key="4">
    <source>
        <dbReference type="ARBA" id="ARBA00022776"/>
    </source>
</evidence>
<dbReference type="CDD" id="cd19953">
    <property type="entry name" value="PDS5"/>
    <property type="match status" value="1"/>
</dbReference>
<evidence type="ECO:0000256" key="1">
    <source>
        <dbReference type="ARBA" id="ARBA00004123"/>
    </source>
</evidence>
<reference evidence="8" key="4">
    <citation type="submission" date="2025-09" db="UniProtKB">
        <authorList>
            <consortium name="Ensembl"/>
        </authorList>
    </citation>
    <scope>IDENTIFICATION</scope>
</reference>
<dbReference type="GO" id="GO:0000785">
    <property type="term" value="C:chromatin"/>
    <property type="evidence" value="ECO:0007669"/>
    <property type="project" value="Ensembl"/>
</dbReference>
<feature type="compositionally biased region" description="Polar residues" evidence="7">
    <location>
        <begin position="1325"/>
        <end position="1337"/>
    </location>
</feature>
<dbReference type="STRING" id="13735.ENSPSIP00000006836"/>